<evidence type="ECO:0000256" key="3">
    <source>
        <dbReference type="SAM" id="MobiDB-lite"/>
    </source>
</evidence>
<sequence>MNVAVAKPKERQFQVVPVPAVFTRGRWECIDYKDGASAGTGPVSFSIGGDNQTIEFDKSSASQTPLATQTNVHVGEGVGAGQQQIGAQHQNIQNPVVAVEQRETTPAPQPGIVHQGSTTILPNNATTTNPPPQQQLSQFDISPSHSVPATLGSEFVPPADGSLAQNSSTASISAAVTTGGPNAVAIDNKIEQAMDLVKTHLTFAVREEVEILRSTIMDLENKVNFLENENQILRQFAPIDFVSTLPSLQQQQISSNSISSANGGGGLTMEGGGGGGRVNSPPTTLNNQENN</sequence>
<gene>
    <name evidence="4" type="ORF">MENT_LOCUS13093</name>
</gene>
<reference evidence="4 5" key="1">
    <citation type="submission" date="2020-08" db="EMBL/GenBank/DDBJ databases">
        <authorList>
            <person name="Koutsovoulos G."/>
            <person name="Danchin GJ E."/>
        </authorList>
    </citation>
    <scope>NUCLEOTIDE SEQUENCE [LARGE SCALE GENOMIC DNA]</scope>
</reference>
<dbReference type="PROSITE" id="PS01289">
    <property type="entry name" value="TSC22"/>
    <property type="match status" value="1"/>
</dbReference>
<evidence type="ECO:0000256" key="2">
    <source>
        <dbReference type="SAM" id="Coils"/>
    </source>
</evidence>
<dbReference type="CDD" id="cd21936">
    <property type="entry name" value="ZIP_TSC22D"/>
    <property type="match status" value="1"/>
</dbReference>
<feature type="compositionally biased region" description="Gly residues" evidence="3">
    <location>
        <begin position="262"/>
        <end position="277"/>
    </location>
</feature>
<feature type="region of interest" description="Disordered" evidence="3">
    <location>
        <begin position="253"/>
        <end position="291"/>
    </location>
</feature>
<dbReference type="GO" id="GO:0006357">
    <property type="term" value="P:regulation of transcription by RNA polymerase II"/>
    <property type="evidence" value="ECO:0007669"/>
    <property type="project" value="InterPro"/>
</dbReference>
<dbReference type="AlphaFoldDB" id="A0A6V7UHG7"/>
<name>A0A6V7UHG7_MELEN</name>
<protein>
    <submittedName>
        <fullName evidence="4">Uncharacterized protein</fullName>
    </submittedName>
</protein>
<evidence type="ECO:0000256" key="1">
    <source>
        <dbReference type="ARBA" id="ARBA00007908"/>
    </source>
</evidence>
<dbReference type="InterPro" id="IPR000580">
    <property type="entry name" value="TSC22/Bun"/>
</dbReference>
<dbReference type="Proteomes" id="UP000580250">
    <property type="component" value="Unassembled WGS sequence"/>
</dbReference>
<evidence type="ECO:0000313" key="4">
    <source>
        <dbReference type="EMBL" id="CAD2158275.1"/>
    </source>
</evidence>
<dbReference type="PANTHER" id="PTHR12348">
    <property type="entry name" value="TSC22"/>
    <property type="match status" value="1"/>
</dbReference>
<proteinExistence type="inferred from homology"/>
<comment type="caution">
    <text evidence="4">The sequence shown here is derived from an EMBL/GenBank/DDBJ whole genome shotgun (WGS) entry which is preliminary data.</text>
</comment>
<accession>A0A6V7UHG7</accession>
<organism evidence="4 5">
    <name type="scientific">Meloidogyne enterolobii</name>
    <name type="common">Root-knot nematode worm</name>
    <name type="synonym">Meloidogyne mayaguensis</name>
    <dbReference type="NCBI Taxonomy" id="390850"/>
    <lineage>
        <taxon>Eukaryota</taxon>
        <taxon>Metazoa</taxon>
        <taxon>Ecdysozoa</taxon>
        <taxon>Nematoda</taxon>
        <taxon>Chromadorea</taxon>
        <taxon>Rhabditida</taxon>
        <taxon>Tylenchina</taxon>
        <taxon>Tylenchomorpha</taxon>
        <taxon>Tylenchoidea</taxon>
        <taxon>Meloidogynidae</taxon>
        <taxon>Meloidogyninae</taxon>
        <taxon>Meloidogyne</taxon>
    </lineage>
</organism>
<keyword evidence="2" id="KW-0175">Coiled coil</keyword>
<comment type="similarity">
    <text evidence="1">Belongs to the TSC-22/Dip/Bun family.</text>
</comment>
<dbReference type="Pfam" id="PF01166">
    <property type="entry name" value="TSC22"/>
    <property type="match status" value="1"/>
</dbReference>
<dbReference type="InterPro" id="IPR047862">
    <property type="entry name" value="TSC22/BUN_CS"/>
</dbReference>
<dbReference type="EMBL" id="CAJEWN010000069">
    <property type="protein sequence ID" value="CAD2158275.1"/>
    <property type="molecule type" value="Genomic_DNA"/>
</dbReference>
<dbReference type="SUPFAM" id="SSF58026">
    <property type="entry name" value="Delta-sleep-inducing peptide immunoreactive peptide"/>
    <property type="match status" value="1"/>
</dbReference>
<dbReference type="OrthoDB" id="8961796at2759"/>
<dbReference type="PANTHER" id="PTHR12348:SF26">
    <property type="entry name" value="PROTEIN TSCT-1"/>
    <property type="match status" value="1"/>
</dbReference>
<evidence type="ECO:0000313" key="5">
    <source>
        <dbReference type="Proteomes" id="UP000580250"/>
    </source>
</evidence>
<feature type="compositionally biased region" description="Polar residues" evidence="3">
    <location>
        <begin position="280"/>
        <end position="291"/>
    </location>
</feature>
<feature type="coiled-coil region" evidence="2">
    <location>
        <begin position="209"/>
        <end position="236"/>
    </location>
</feature>
<dbReference type="Gene3D" id="1.20.5.490">
    <property type="entry name" value="Single helix bin"/>
    <property type="match status" value="1"/>
</dbReference>